<organism evidence="1 2">
    <name type="scientific">Lithospermum erythrorhizon</name>
    <name type="common">Purple gromwell</name>
    <name type="synonym">Lithospermum officinale var. erythrorhizon</name>
    <dbReference type="NCBI Taxonomy" id="34254"/>
    <lineage>
        <taxon>Eukaryota</taxon>
        <taxon>Viridiplantae</taxon>
        <taxon>Streptophyta</taxon>
        <taxon>Embryophyta</taxon>
        <taxon>Tracheophyta</taxon>
        <taxon>Spermatophyta</taxon>
        <taxon>Magnoliopsida</taxon>
        <taxon>eudicotyledons</taxon>
        <taxon>Gunneridae</taxon>
        <taxon>Pentapetalae</taxon>
        <taxon>asterids</taxon>
        <taxon>lamiids</taxon>
        <taxon>Boraginales</taxon>
        <taxon>Boraginaceae</taxon>
        <taxon>Boraginoideae</taxon>
        <taxon>Lithospermeae</taxon>
        <taxon>Lithospermum</taxon>
    </lineage>
</organism>
<name>A0AAV3R8Q4_LITER</name>
<evidence type="ECO:0000313" key="1">
    <source>
        <dbReference type="EMBL" id="GAA0171606.1"/>
    </source>
</evidence>
<evidence type="ECO:0000313" key="2">
    <source>
        <dbReference type="Proteomes" id="UP001454036"/>
    </source>
</evidence>
<dbReference type="Proteomes" id="UP001454036">
    <property type="component" value="Unassembled WGS sequence"/>
</dbReference>
<dbReference type="EMBL" id="BAABME010007748">
    <property type="protein sequence ID" value="GAA0171606.1"/>
    <property type="molecule type" value="Genomic_DNA"/>
</dbReference>
<keyword evidence="2" id="KW-1185">Reference proteome</keyword>
<protein>
    <submittedName>
        <fullName evidence="1">Uncharacterized protein</fullName>
    </submittedName>
</protein>
<dbReference type="AlphaFoldDB" id="A0AAV3R8Q4"/>
<comment type="caution">
    <text evidence="1">The sequence shown here is derived from an EMBL/GenBank/DDBJ whole genome shotgun (WGS) entry which is preliminary data.</text>
</comment>
<sequence length="82" mass="9370">MDEGLIEGGFIENKAASCNPDSLEDNAEKVIQWTRKGWYDVDEFVNNEGGKEGTKKRCVLMASLYEKLKYFDRIRCGIFGLK</sequence>
<proteinExistence type="predicted"/>
<reference evidence="1 2" key="1">
    <citation type="submission" date="2024-01" db="EMBL/GenBank/DDBJ databases">
        <title>The complete chloroplast genome sequence of Lithospermum erythrorhizon: insights into the phylogenetic relationship among Boraginaceae species and the maternal lineages of purple gromwells.</title>
        <authorList>
            <person name="Okada T."/>
            <person name="Watanabe K."/>
        </authorList>
    </citation>
    <scope>NUCLEOTIDE SEQUENCE [LARGE SCALE GENOMIC DNA]</scope>
</reference>
<gene>
    <name evidence="1" type="ORF">LIER_25596</name>
</gene>
<accession>A0AAV3R8Q4</accession>